<gene>
    <name evidence="1" type="ORF">ACFSOZ_35965</name>
</gene>
<comment type="caution">
    <text evidence="1">The sequence shown here is derived from an EMBL/GenBank/DDBJ whole genome shotgun (WGS) entry which is preliminary data.</text>
</comment>
<dbReference type="Proteomes" id="UP001597405">
    <property type="component" value="Unassembled WGS sequence"/>
</dbReference>
<organism evidence="1 2">
    <name type="scientific">Mesorhizobium newzealandense</name>
    <dbReference type="NCBI Taxonomy" id="1300302"/>
    <lineage>
        <taxon>Bacteria</taxon>
        <taxon>Pseudomonadati</taxon>
        <taxon>Pseudomonadota</taxon>
        <taxon>Alphaproteobacteria</taxon>
        <taxon>Hyphomicrobiales</taxon>
        <taxon>Phyllobacteriaceae</taxon>
        <taxon>Mesorhizobium</taxon>
    </lineage>
</organism>
<sequence>MRLSLRDHEAAEHHLRIALELNPGDSECIEQMGHLLTMRGRPLEALAWLARAIRINPLNPYWYQYDRSLALYMLGEYRPAAEALELATRSTPWIRTRLAACYAQLGNMKAARRQAALINADGGDFSPVDYARSVVPFENTSDAEHLANGVLLALGQPI</sequence>
<dbReference type="PANTHER" id="PTHR12558">
    <property type="entry name" value="CELL DIVISION CYCLE 16,23,27"/>
    <property type="match status" value="1"/>
</dbReference>
<dbReference type="PANTHER" id="PTHR12558:SF33">
    <property type="entry name" value="BLL7664 PROTEIN"/>
    <property type="match status" value="1"/>
</dbReference>
<keyword evidence="2" id="KW-1185">Reference proteome</keyword>
<name>A0ABW4UJW7_9HYPH</name>
<dbReference type="SUPFAM" id="SSF48452">
    <property type="entry name" value="TPR-like"/>
    <property type="match status" value="1"/>
</dbReference>
<evidence type="ECO:0000313" key="1">
    <source>
        <dbReference type="EMBL" id="MFD1987818.1"/>
    </source>
</evidence>
<accession>A0ABW4UJW7</accession>
<evidence type="ECO:0008006" key="3">
    <source>
        <dbReference type="Google" id="ProtNLM"/>
    </source>
</evidence>
<dbReference type="EMBL" id="JBHUGZ010000030">
    <property type="protein sequence ID" value="MFD1987818.1"/>
    <property type="molecule type" value="Genomic_DNA"/>
</dbReference>
<dbReference type="InterPro" id="IPR011990">
    <property type="entry name" value="TPR-like_helical_dom_sf"/>
</dbReference>
<dbReference type="RefSeq" id="WP_379106142.1">
    <property type="nucleotide sequence ID" value="NZ_JBHUGZ010000030.1"/>
</dbReference>
<protein>
    <recommendedName>
        <fullName evidence="3">Tetratricopeptide repeat protein</fullName>
    </recommendedName>
</protein>
<reference evidence="2" key="1">
    <citation type="journal article" date="2019" name="Int. J. Syst. Evol. Microbiol.">
        <title>The Global Catalogue of Microorganisms (GCM) 10K type strain sequencing project: providing services to taxonomists for standard genome sequencing and annotation.</title>
        <authorList>
            <consortium name="The Broad Institute Genomics Platform"/>
            <consortium name="The Broad Institute Genome Sequencing Center for Infectious Disease"/>
            <person name="Wu L."/>
            <person name="Ma J."/>
        </authorList>
    </citation>
    <scope>NUCLEOTIDE SEQUENCE [LARGE SCALE GENOMIC DNA]</scope>
    <source>
        <strain evidence="2">CGMCC 1.16225</strain>
    </source>
</reference>
<proteinExistence type="predicted"/>
<evidence type="ECO:0000313" key="2">
    <source>
        <dbReference type="Proteomes" id="UP001597405"/>
    </source>
</evidence>
<dbReference type="Gene3D" id="1.25.40.10">
    <property type="entry name" value="Tetratricopeptide repeat domain"/>
    <property type="match status" value="1"/>
</dbReference>